<evidence type="ECO:0000256" key="1">
    <source>
        <dbReference type="SAM" id="MobiDB-lite"/>
    </source>
</evidence>
<protein>
    <submittedName>
        <fullName evidence="2">Uncharacterized protein</fullName>
    </submittedName>
</protein>
<sequence length="89" mass="10020">MGYRRSGGESSNGNKKVLVILPDGEQKSKKDTTVDLLRSELQILRMHMAKLVDAGRNRTATDKDKKGKQCRYREAPSARSLVRDEESIT</sequence>
<keyword evidence="3" id="KW-1185">Reference proteome</keyword>
<organism evidence="2 3">
    <name type="scientific">Papaver somniferum</name>
    <name type="common">Opium poppy</name>
    <dbReference type="NCBI Taxonomy" id="3469"/>
    <lineage>
        <taxon>Eukaryota</taxon>
        <taxon>Viridiplantae</taxon>
        <taxon>Streptophyta</taxon>
        <taxon>Embryophyta</taxon>
        <taxon>Tracheophyta</taxon>
        <taxon>Spermatophyta</taxon>
        <taxon>Magnoliopsida</taxon>
        <taxon>Ranunculales</taxon>
        <taxon>Papaveraceae</taxon>
        <taxon>Papaveroideae</taxon>
        <taxon>Papaver</taxon>
    </lineage>
</organism>
<accession>A0A4Y7JRI9</accession>
<dbReference type="Proteomes" id="UP000316621">
    <property type="component" value="Chromosome 5"/>
</dbReference>
<evidence type="ECO:0000313" key="2">
    <source>
        <dbReference type="EMBL" id="RZC63337.1"/>
    </source>
</evidence>
<dbReference type="EMBL" id="CM010719">
    <property type="protein sequence ID" value="RZC63337.1"/>
    <property type="molecule type" value="Genomic_DNA"/>
</dbReference>
<gene>
    <name evidence="2" type="ORF">C5167_025111</name>
</gene>
<reference evidence="2 3" key="1">
    <citation type="journal article" date="2018" name="Science">
        <title>The opium poppy genome and morphinan production.</title>
        <authorList>
            <person name="Guo L."/>
            <person name="Winzer T."/>
            <person name="Yang X."/>
            <person name="Li Y."/>
            <person name="Ning Z."/>
            <person name="He Z."/>
            <person name="Teodor R."/>
            <person name="Lu Y."/>
            <person name="Bowser T.A."/>
            <person name="Graham I.A."/>
            <person name="Ye K."/>
        </authorList>
    </citation>
    <scope>NUCLEOTIDE SEQUENCE [LARGE SCALE GENOMIC DNA]</scope>
    <source>
        <strain evidence="3">cv. HN1</strain>
        <tissue evidence="2">Leaves</tissue>
    </source>
</reference>
<dbReference type="Gramene" id="RZC63337">
    <property type="protein sequence ID" value="RZC63337"/>
    <property type="gene ID" value="C5167_025111"/>
</dbReference>
<dbReference type="AlphaFoldDB" id="A0A4Y7JRI9"/>
<feature type="region of interest" description="Disordered" evidence="1">
    <location>
        <begin position="54"/>
        <end position="89"/>
    </location>
</feature>
<evidence type="ECO:0000313" key="3">
    <source>
        <dbReference type="Proteomes" id="UP000316621"/>
    </source>
</evidence>
<name>A0A4Y7JRI9_PAPSO</name>
<proteinExistence type="predicted"/>